<keyword evidence="5" id="KW-0012">Acyltransferase</keyword>
<dbReference type="Pfam" id="PF00132">
    <property type="entry name" value="Hexapep"/>
    <property type="match status" value="1"/>
</dbReference>
<evidence type="ECO:0000259" key="8">
    <source>
        <dbReference type="SMART" id="SM01266"/>
    </source>
</evidence>
<dbReference type="InterPro" id="IPR051159">
    <property type="entry name" value="Hexapeptide_acetyltransf"/>
</dbReference>
<dbReference type="InterPro" id="IPR001451">
    <property type="entry name" value="Hexapep"/>
</dbReference>
<dbReference type="PANTHER" id="PTHR23416">
    <property type="entry name" value="SIALIC ACID SYNTHASE-RELATED"/>
    <property type="match status" value="1"/>
</dbReference>
<dbReference type="PROSITE" id="PS00101">
    <property type="entry name" value="HEXAPEP_TRANSFERASES"/>
    <property type="match status" value="1"/>
</dbReference>
<dbReference type="SUPFAM" id="SSF51161">
    <property type="entry name" value="Trimeric LpxA-like enzymes"/>
    <property type="match status" value="1"/>
</dbReference>
<keyword evidence="4" id="KW-0677">Repeat</keyword>
<proteinExistence type="inferred from homology"/>
<organism evidence="9 10">
    <name type="scientific">Roseovarius faecimaris</name>
    <dbReference type="NCBI Taxonomy" id="2494550"/>
    <lineage>
        <taxon>Bacteria</taxon>
        <taxon>Pseudomonadati</taxon>
        <taxon>Pseudomonadota</taxon>
        <taxon>Alphaproteobacteria</taxon>
        <taxon>Rhodobacterales</taxon>
        <taxon>Roseobacteraceae</taxon>
        <taxon>Roseovarius</taxon>
    </lineage>
</organism>
<evidence type="ECO:0000313" key="10">
    <source>
        <dbReference type="Proteomes" id="UP000428330"/>
    </source>
</evidence>
<keyword evidence="2" id="KW-0536">Nodulation</keyword>
<dbReference type="PANTHER" id="PTHR23416:SF23">
    <property type="entry name" value="ACETYLTRANSFERASE C18B11.09C-RELATED"/>
    <property type="match status" value="1"/>
</dbReference>
<evidence type="ECO:0000256" key="5">
    <source>
        <dbReference type="ARBA" id="ARBA00023315"/>
    </source>
</evidence>
<dbReference type="InterPro" id="IPR024688">
    <property type="entry name" value="Mac_dom"/>
</dbReference>
<dbReference type="KEGG" id="rom:EI983_11955"/>
<gene>
    <name evidence="9" type="ORF">EI983_11955</name>
</gene>
<comment type="similarity">
    <text evidence="1">Belongs to the transferase hexapeptide repeat family.</text>
</comment>
<evidence type="ECO:0000256" key="2">
    <source>
        <dbReference type="ARBA" id="ARBA00022458"/>
    </source>
</evidence>
<keyword evidence="10" id="KW-1185">Reference proteome</keyword>
<evidence type="ECO:0000256" key="1">
    <source>
        <dbReference type="ARBA" id="ARBA00007274"/>
    </source>
</evidence>
<reference evidence="10" key="1">
    <citation type="submission" date="2018-12" db="EMBL/GenBank/DDBJ databases">
        <title>Complete genome sequence of Roseovarius sp. MME-070.</title>
        <authorList>
            <person name="Nam Y.-D."/>
            <person name="Kang J."/>
            <person name="Chung W.-H."/>
            <person name="Park Y.S."/>
        </authorList>
    </citation>
    <scope>NUCLEOTIDE SEQUENCE [LARGE SCALE GENOMIC DNA]</scope>
    <source>
        <strain evidence="10">MME-070</strain>
    </source>
</reference>
<protein>
    <recommendedName>
        <fullName evidence="7">Nodulation protein L</fullName>
    </recommendedName>
</protein>
<comment type="function">
    <text evidence="6">Acetyltransferase implicated in the O-acetylation of Nod factors.</text>
</comment>
<keyword evidence="3 9" id="KW-0808">Transferase</keyword>
<dbReference type="InterPro" id="IPR011004">
    <property type="entry name" value="Trimer_LpxA-like_sf"/>
</dbReference>
<name>A0A6I6IUB6_9RHOB</name>
<dbReference type="Pfam" id="PF12464">
    <property type="entry name" value="Mac"/>
    <property type="match status" value="1"/>
</dbReference>
<dbReference type="AlphaFoldDB" id="A0A6I6IUB6"/>
<feature type="domain" description="Maltose/galactoside acetyltransferase" evidence="8">
    <location>
        <begin position="7"/>
        <end position="61"/>
    </location>
</feature>
<dbReference type="CDD" id="cd03357">
    <property type="entry name" value="LbH_MAT_GAT"/>
    <property type="match status" value="1"/>
</dbReference>
<evidence type="ECO:0000313" key="9">
    <source>
        <dbReference type="EMBL" id="QGX98946.1"/>
    </source>
</evidence>
<evidence type="ECO:0000256" key="3">
    <source>
        <dbReference type="ARBA" id="ARBA00022679"/>
    </source>
</evidence>
<dbReference type="Gene3D" id="2.160.10.10">
    <property type="entry name" value="Hexapeptide repeat proteins"/>
    <property type="match status" value="1"/>
</dbReference>
<accession>A0A6I6IUB6</accession>
<dbReference type="SMART" id="SM01266">
    <property type="entry name" value="Mac"/>
    <property type="match status" value="1"/>
</dbReference>
<dbReference type="FunFam" id="2.160.10.10:FF:000025">
    <property type="entry name" value="Hexapeptide-repeat containing-acetyltransferase"/>
    <property type="match status" value="1"/>
</dbReference>
<sequence>MPVMTEKEKMLAGEWYRCQDPELEAMQARARAAVHAHNHMAPDRRGGIAPDLRALMAQVGREVYIEAPFHCAYGVHISLGDHVYMNAGCTILDTAPVTIGAQSMLGPGVQLYCPQHHKDRVKRSAGLEQARPITIGREVWIGGGAIILSGVRIGDGAIVGAGAVVTRDVPAEATVVGNPARLLHG</sequence>
<dbReference type="InterPro" id="IPR018357">
    <property type="entry name" value="Hexapep_transf_CS"/>
</dbReference>
<evidence type="ECO:0000256" key="7">
    <source>
        <dbReference type="ARBA" id="ARBA00067695"/>
    </source>
</evidence>
<evidence type="ECO:0000256" key="6">
    <source>
        <dbReference type="ARBA" id="ARBA00055587"/>
    </source>
</evidence>
<dbReference type="OrthoDB" id="9815592at2"/>
<dbReference type="GO" id="GO:0016407">
    <property type="term" value="F:acetyltransferase activity"/>
    <property type="evidence" value="ECO:0007669"/>
    <property type="project" value="InterPro"/>
</dbReference>
<dbReference type="Proteomes" id="UP000428330">
    <property type="component" value="Chromosome"/>
</dbReference>
<dbReference type="GO" id="GO:0005829">
    <property type="term" value="C:cytosol"/>
    <property type="evidence" value="ECO:0007669"/>
    <property type="project" value="TreeGrafter"/>
</dbReference>
<evidence type="ECO:0000256" key="4">
    <source>
        <dbReference type="ARBA" id="ARBA00022737"/>
    </source>
</evidence>
<dbReference type="GO" id="GO:0008374">
    <property type="term" value="F:O-acyltransferase activity"/>
    <property type="evidence" value="ECO:0007669"/>
    <property type="project" value="TreeGrafter"/>
</dbReference>
<dbReference type="EMBL" id="CP034348">
    <property type="protein sequence ID" value="QGX98946.1"/>
    <property type="molecule type" value="Genomic_DNA"/>
</dbReference>